<evidence type="ECO:0000256" key="2">
    <source>
        <dbReference type="ARBA" id="ARBA00011245"/>
    </source>
</evidence>
<dbReference type="Gene3D" id="3.20.20.70">
    <property type="entry name" value="Aldolase class I"/>
    <property type="match status" value="1"/>
</dbReference>
<evidence type="ECO:0000256" key="3">
    <source>
        <dbReference type="ARBA" id="ARBA00022837"/>
    </source>
</evidence>
<gene>
    <name evidence="7" type="ORF">E2488_12820</name>
</gene>
<accession>A0A4Y8AS45</accession>
<comment type="subunit">
    <text evidence="2">Monomer.</text>
</comment>
<proteinExistence type="predicted"/>
<dbReference type="SUPFAM" id="SSF51445">
    <property type="entry name" value="(Trans)glycosidases"/>
    <property type="match status" value="1"/>
</dbReference>
<dbReference type="InterPro" id="IPR017853">
    <property type="entry name" value="GH"/>
</dbReference>
<dbReference type="InterPro" id="IPR014718">
    <property type="entry name" value="GH-type_carb-bd"/>
</dbReference>
<evidence type="ECO:0000259" key="4">
    <source>
        <dbReference type="Pfam" id="PF10566"/>
    </source>
</evidence>
<dbReference type="InterPro" id="IPR052720">
    <property type="entry name" value="Glycosyl_hydrolase_97"/>
</dbReference>
<dbReference type="Pfam" id="PF14509">
    <property type="entry name" value="GH97_C"/>
    <property type="match status" value="1"/>
</dbReference>
<sequence>MRNLFFIGLTITLLLSCSKENVLEIASPNNTIAVKLHVKNGNIKYTVNYKDSVLIAPSTLGYLLKSSKQINGNFLVNDFKITSANSIWTQVWGENKDISDHYNQLEVFLQQKVEPFRKMNIVFKVYNEGVGFRYEIPKQANLDTILISEELTEFNFSKNSDAWFTPANFDSYEQLYQNAPLNTIENANTPLTFEFDNQVFVSIHEANLTDYADMTLVKNEEKEFSFKANLVPWPDGIKVKANTPMVSPWRTILIADEATDLVASNLILNLNEPNKINETSWIKPMKYVGIWWGMHLGTHTWTLGERHGATTTATKKYIDFAANNNVSGVLVEGWNTGWENWGQEKAFDFVTPYSDFNLKEIADYAKAKNINFIGHIETGGDAAYFEENLDKIFSMYNNLGVNAVKTGYAGGIKTAGQFHHGQFMVNHYRKVVEVAAKYQIMVNVHEPIKPTGVRRTYPNMMTREGARGMEWNAWSSGNPPDHYTIIPFTRGLAGPFDYTPGTFDVLFKNAKNRVKWNDLDDGTSRVNTTLAKQLSLFVILYSPMQMASDLIENYKNQPAFKFIKDFGVDWEISKVLNGKIGDYITVVRKEKNSEDWFLGSCTDEHKRTLEIELSFLDPDKKYRAEVYADADDADWKTNPQAIDIYSIEVDSKTVLNLKLAAGGGQAIKFTPIN</sequence>
<dbReference type="AlphaFoldDB" id="A0A4Y8AS45"/>
<dbReference type="PROSITE" id="PS51257">
    <property type="entry name" value="PROKAR_LIPOPROTEIN"/>
    <property type="match status" value="1"/>
</dbReference>
<feature type="domain" description="Glycosyl-hydrolase 97 N-terminal" evidence="5">
    <location>
        <begin position="25"/>
        <end position="273"/>
    </location>
</feature>
<keyword evidence="8" id="KW-1185">Reference proteome</keyword>
<keyword evidence="3" id="KW-0106">Calcium</keyword>
<comment type="caution">
    <text evidence="7">The sequence shown here is derived from an EMBL/GenBank/DDBJ whole genome shotgun (WGS) entry which is preliminary data.</text>
</comment>
<protein>
    <submittedName>
        <fullName evidence="7">Glycoside hydrolase family 97 protein</fullName>
    </submittedName>
</protein>
<dbReference type="GO" id="GO:0030246">
    <property type="term" value="F:carbohydrate binding"/>
    <property type="evidence" value="ECO:0007669"/>
    <property type="project" value="InterPro"/>
</dbReference>
<dbReference type="Gene3D" id="2.70.98.10">
    <property type="match status" value="1"/>
</dbReference>
<feature type="domain" description="Glycosyl-hydrolase 97 catalytic" evidence="4">
    <location>
        <begin position="291"/>
        <end position="466"/>
    </location>
</feature>
<keyword evidence="7" id="KW-0378">Hydrolase</keyword>
<evidence type="ECO:0000313" key="8">
    <source>
        <dbReference type="Proteomes" id="UP000298517"/>
    </source>
</evidence>
<dbReference type="PANTHER" id="PTHR35803">
    <property type="entry name" value="GLUCAN 1,4-ALPHA-GLUCOSIDASE SUSB-RELATED"/>
    <property type="match status" value="1"/>
</dbReference>
<name>A0A4Y8AS45_9FLAO</name>
<evidence type="ECO:0000313" key="7">
    <source>
        <dbReference type="EMBL" id="TEW73066.1"/>
    </source>
</evidence>
<reference evidence="7 8" key="1">
    <citation type="journal article" date="2011" name="J. Microbiol.">
        <title>Gramella jeungdoensis sp. nov., isolated from a solar saltern in Korea.</title>
        <authorList>
            <person name="Joung Y."/>
            <person name="Kim H."/>
            <person name="Jang T."/>
            <person name="Ahn T.S."/>
            <person name="Joh K."/>
        </authorList>
    </citation>
    <scope>NUCLEOTIDE SEQUENCE [LARGE SCALE GENOMIC DNA]</scope>
    <source>
        <strain evidence="7 8">KCTC 23123</strain>
    </source>
</reference>
<dbReference type="Pfam" id="PF14508">
    <property type="entry name" value="GH97_N"/>
    <property type="match status" value="1"/>
</dbReference>
<dbReference type="OrthoDB" id="57532at2"/>
<evidence type="ECO:0000259" key="6">
    <source>
        <dbReference type="Pfam" id="PF14509"/>
    </source>
</evidence>
<comment type="cofactor">
    <cofactor evidence="1">
        <name>Ca(2+)</name>
        <dbReference type="ChEBI" id="CHEBI:29108"/>
    </cofactor>
</comment>
<feature type="domain" description="Glycosyl-hydrolase 97 C-terminal oligomerisation" evidence="6">
    <location>
        <begin position="569"/>
        <end position="669"/>
    </location>
</feature>
<evidence type="ECO:0000259" key="5">
    <source>
        <dbReference type="Pfam" id="PF14508"/>
    </source>
</evidence>
<dbReference type="RefSeq" id="WP_134248769.1">
    <property type="nucleotide sequence ID" value="NZ_SNQI01000004.1"/>
</dbReference>
<dbReference type="PANTHER" id="PTHR35803:SF1">
    <property type="entry name" value="GLUCAN 1,4-ALPHA-GLUCOSIDASE SUSB"/>
    <property type="match status" value="1"/>
</dbReference>
<dbReference type="GO" id="GO:0016787">
    <property type="term" value="F:hydrolase activity"/>
    <property type="evidence" value="ECO:0007669"/>
    <property type="project" value="UniProtKB-KW"/>
</dbReference>
<evidence type="ECO:0000256" key="1">
    <source>
        <dbReference type="ARBA" id="ARBA00001913"/>
    </source>
</evidence>
<dbReference type="InterPro" id="IPR019563">
    <property type="entry name" value="GH97_catalytic"/>
</dbReference>
<organism evidence="7 8">
    <name type="scientific">Gramella jeungdoensis</name>
    <dbReference type="NCBI Taxonomy" id="708091"/>
    <lineage>
        <taxon>Bacteria</taxon>
        <taxon>Pseudomonadati</taxon>
        <taxon>Bacteroidota</taxon>
        <taxon>Flavobacteriia</taxon>
        <taxon>Flavobacteriales</taxon>
        <taxon>Flavobacteriaceae</taxon>
        <taxon>Christiangramia</taxon>
    </lineage>
</organism>
<dbReference type="EMBL" id="SNQI01000004">
    <property type="protein sequence ID" value="TEW73066.1"/>
    <property type="molecule type" value="Genomic_DNA"/>
</dbReference>
<dbReference type="Proteomes" id="UP000298517">
    <property type="component" value="Unassembled WGS sequence"/>
</dbReference>
<dbReference type="Pfam" id="PF10566">
    <property type="entry name" value="Glyco_hydro_97"/>
    <property type="match status" value="1"/>
</dbReference>
<dbReference type="InterPro" id="IPR013785">
    <property type="entry name" value="Aldolase_TIM"/>
</dbReference>
<dbReference type="InterPro" id="IPR029483">
    <property type="entry name" value="GH97_C"/>
</dbReference>
<dbReference type="InterPro" id="IPR029486">
    <property type="entry name" value="GH97_N"/>
</dbReference>